<dbReference type="Proteomes" id="UP001428774">
    <property type="component" value="Unassembled WGS sequence"/>
</dbReference>
<gene>
    <name evidence="1" type="ORF">ABFB10_02260</name>
</gene>
<dbReference type="RefSeq" id="WP_347165186.1">
    <property type="nucleotide sequence ID" value="NZ_JBDNCH010000002.1"/>
</dbReference>
<accession>A0AAW9SHT3</accession>
<name>A0AAW9SHT3_9RHOB</name>
<reference evidence="1 2" key="1">
    <citation type="submission" date="2024-05" db="EMBL/GenBank/DDBJ databases">
        <title>Genome sequence of Ponticoccus litoralis KCCM 90028.</title>
        <authorList>
            <person name="Kim J.M."/>
            <person name="Lee J.K."/>
            <person name="Choi B.J."/>
            <person name="Bayburt H."/>
            <person name="Baek J.H."/>
            <person name="Jeon C.O."/>
        </authorList>
    </citation>
    <scope>NUCLEOTIDE SEQUENCE [LARGE SCALE GENOMIC DNA]</scope>
    <source>
        <strain evidence="1 2">KCCM 90028</strain>
    </source>
</reference>
<comment type="caution">
    <text evidence="1">The sequence shown here is derived from an EMBL/GenBank/DDBJ whole genome shotgun (WGS) entry which is preliminary data.</text>
</comment>
<protein>
    <submittedName>
        <fullName evidence="1">Uncharacterized protein</fullName>
    </submittedName>
</protein>
<evidence type="ECO:0000313" key="1">
    <source>
        <dbReference type="EMBL" id="MEN9060036.1"/>
    </source>
</evidence>
<proteinExistence type="predicted"/>
<dbReference type="AlphaFoldDB" id="A0AAW9SHT3"/>
<organism evidence="1 2">
    <name type="scientific">Ponticoccus litoralis</name>
    <dbReference type="NCBI Taxonomy" id="422297"/>
    <lineage>
        <taxon>Bacteria</taxon>
        <taxon>Pseudomonadati</taxon>
        <taxon>Pseudomonadota</taxon>
        <taxon>Alphaproteobacteria</taxon>
        <taxon>Rhodobacterales</taxon>
        <taxon>Roseobacteraceae</taxon>
        <taxon>Ponticoccus</taxon>
    </lineage>
</organism>
<sequence>MEYRARWIGGVLRLMTNQPPALDEGEAVFVSIERARSPQSHKHQFAWINDAWASLPDSCLGMPWAETPETLRKHALIATGFHRTYTLDCGANATARRIKAELVRAEARAEGYAIGQVRGPVLTIWTPESQSTRAMGRERFQESKTAILDWIADKLGVTADDLRRSAA</sequence>
<dbReference type="EMBL" id="JBDNCH010000002">
    <property type="protein sequence ID" value="MEN9060036.1"/>
    <property type="molecule type" value="Genomic_DNA"/>
</dbReference>
<evidence type="ECO:0000313" key="2">
    <source>
        <dbReference type="Proteomes" id="UP001428774"/>
    </source>
</evidence>
<keyword evidence="2" id="KW-1185">Reference proteome</keyword>